<feature type="region of interest" description="Disordered" evidence="2">
    <location>
        <begin position="420"/>
        <end position="442"/>
    </location>
</feature>
<dbReference type="SUPFAM" id="SSF51695">
    <property type="entry name" value="PLC-like phosphodiesterases"/>
    <property type="match status" value="1"/>
</dbReference>
<accession>A0A0N1IL19</accession>
<dbReference type="InterPro" id="IPR051578">
    <property type="entry name" value="GDPD"/>
</dbReference>
<feature type="compositionally biased region" description="Low complexity" evidence="2">
    <location>
        <begin position="427"/>
        <end position="442"/>
    </location>
</feature>
<evidence type="ECO:0000256" key="2">
    <source>
        <dbReference type="SAM" id="MobiDB-lite"/>
    </source>
</evidence>
<dbReference type="GO" id="GO:0008081">
    <property type="term" value="F:phosphoric diester hydrolase activity"/>
    <property type="evidence" value="ECO:0007669"/>
    <property type="project" value="InterPro"/>
</dbReference>
<dbReference type="CDD" id="cd08572">
    <property type="entry name" value="GDPD_GDE5_like"/>
    <property type="match status" value="1"/>
</dbReference>
<comment type="caution">
    <text evidence="4">The sequence shown here is derived from an EMBL/GenBank/DDBJ whole genome shotgun (WGS) entry which is preliminary data.</text>
</comment>
<keyword evidence="1" id="KW-0378">Hydrolase</keyword>
<organism evidence="4 5">
    <name type="scientific">Leptomonas seymouri</name>
    <dbReference type="NCBI Taxonomy" id="5684"/>
    <lineage>
        <taxon>Eukaryota</taxon>
        <taxon>Discoba</taxon>
        <taxon>Euglenozoa</taxon>
        <taxon>Kinetoplastea</taxon>
        <taxon>Metakinetoplastina</taxon>
        <taxon>Trypanosomatida</taxon>
        <taxon>Trypanosomatidae</taxon>
        <taxon>Leishmaniinae</taxon>
        <taxon>Leptomonas</taxon>
    </lineage>
</organism>
<dbReference type="Pfam" id="PF03009">
    <property type="entry name" value="GDPD"/>
    <property type="match status" value="1"/>
</dbReference>
<keyword evidence="5" id="KW-1185">Reference proteome</keyword>
<dbReference type="InterPro" id="IPR017946">
    <property type="entry name" value="PLC-like_Pdiesterase_TIM-brl"/>
</dbReference>
<dbReference type="PANTHER" id="PTHR22958:SF1">
    <property type="entry name" value="GLYCEROPHOSPHOCHOLINE PHOSPHODIESTERASE GPCPD1"/>
    <property type="match status" value="1"/>
</dbReference>
<dbReference type="InterPro" id="IPR030395">
    <property type="entry name" value="GP_PDE_dom"/>
</dbReference>
<proteinExistence type="predicted"/>
<dbReference type="Proteomes" id="UP000038009">
    <property type="component" value="Unassembled WGS sequence"/>
</dbReference>
<dbReference type="OMA" id="TFYANDP"/>
<dbReference type="PANTHER" id="PTHR22958">
    <property type="entry name" value="GLYCEROPHOSPHORYL DIESTER PHOSPHODIESTERASE"/>
    <property type="match status" value="1"/>
</dbReference>
<dbReference type="VEuPathDB" id="TriTrypDB:Lsey_0106_0060"/>
<evidence type="ECO:0000313" key="4">
    <source>
        <dbReference type="EMBL" id="KPI87000.1"/>
    </source>
</evidence>
<evidence type="ECO:0000259" key="3">
    <source>
        <dbReference type="PROSITE" id="PS51704"/>
    </source>
</evidence>
<feature type="domain" description="GP-PDE" evidence="3">
    <location>
        <begin position="630"/>
        <end position="1029"/>
    </location>
</feature>
<dbReference type="OrthoDB" id="1058301at2759"/>
<protein>
    <recommendedName>
        <fullName evidence="3">GP-PDE domain-containing protein</fullName>
    </recommendedName>
</protein>
<dbReference type="GO" id="GO:0046475">
    <property type="term" value="P:glycerophospholipid catabolic process"/>
    <property type="evidence" value="ECO:0007669"/>
    <property type="project" value="TreeGrafter"/>
</dbReference>
<dbReference type="EMBL" id="LJSK01000106">
    <property type="protein sequence ID" value="KPI87000.1"/>
    <property type="molecule type" value="Genomic_DNA"/>
</dbReference>
<evidence type="ECO:0000313" key="5">
    <source>
        <dbReference type="Proteomes" id="UP000038009"/>
    </source>
</evidence>
<evidence type="ECO:0000256" key="1">
    <source>
        <dbReference type="ARBA" id="ARBA00022801"/>
    </source>
</evidence>
<reference evidence="4 5" key="1">
    <citation type="journal article" date="2015" name="PLoS Pathog.">
        <title>Leptomonas seymouri: Adaptations to the Dixenous Life Cycle Analyzed by Genome Sequencing, Transcriptome Profiling and Co-infection with Leishmania donovani.</title>
        <authorList>
            <person name="Kraeva N."/>
            <person name="Butenko A."/>
            <person name="Hlavacova J."/>
            <person name="Kostygov A."/>
            <person name="Myskova J."/>
            <person name="Grybchuk D."/>
            <person name="Lestinova T."/>
            <person name="Votypka J."/>
            <person name="Volf P."/>
            <person name="Opperdoes F."/>
            <person name="Flegontov P."/>
            <person name="Lukes J."/>
            <person name="Yurchenko V."/>
        </authorList>
    </citation>
    <scope>NUCLEOTIDE SEQUENCE [LARGE SCALE GENOMIC DNA]</scope>
    <source>
        <strain evidence="4 5">ATCC 30220</strain>
    </source>
</reference>
<sequence>MSSSCTHTPLMNVCVYGLSARHLETFFAAECARLSQPLVATCAADLRFGLVGGAKAFGSWGLSWPVVLERCPCQREPCVHLLSSHPAGTPPPHEDIGKPLASEHYMAQVDISDEELASFQNSSSYPSAAAVGAYNNNKHHNSFEFPCRLVILEHAFFDVSCVTASHISITPGTVIAGVDQQHSKPSLLRVMAVAPGKLESPTGFDTARVRWCGVLDVRPTMACHEGSVAPPLPNSAVGISQSKVGADEAAASTATTVLFTSTGEQFAFLHTLSDLPPQPPVHRRERTASASVSSVFPVVLPGPANNSDPAAAAAGGAEETPNLCGCGGTVASHSSPLLALTFYANNPRLPYDQALWEAGLVDDMRETLRYRKRDGKEPVPITTVFYVTSVRPIPVEGSCWCPSSLPIPAPLEQELREVRRKRSTNVAPASGGASTSSLPASSSSCIFPEAAPSTSCASYHRSCREGSRRAPSITAQTTSERSLEKRWCVRPLRPAKPVLPDMNNMDDHGHAPLNSNRTQEAWTCVLNLRELEEFGIEVTITVPYVVEGAVLHLKGTTVIFSGMLQSSTSGTLLLPVFCPAPGGTVSTEMTSLWVKLYVQYLLIFPLDGCATRSPLEVVRSSETFDRLTVSTLIGHRGLGKTYTRSHAIGGAAPLVVKCNENTVTAFQAAHSRGCAMVELDVMLSSDRVPVVIHDPVIELLALKRDAACTPWGQHEHVPVRAAVHKLTMSQLRDLHAQCCKTLGRVFPLKDMLAHHWEGLVRWASTEKAKSPGNGAIPCASPQHQGSAIGSALMRGEDLPDGVPSLRHVLEQTPPSLRFNLEVKYPFQPRWDSNLFLQSDAFEVNGFVDAILRIVFEFAGDGREITFSSFDPNICLALALKQSRYDVFFLSDTKELRDLKDYRSFHIEGAIQFAKAHHLAGVSMNAGTLLSAEDEAVLEQIPEAPIYGNAERGPTPADFFRADLNTSYDATSVPSFFGSFGRAMVAEIHRRHMKVWSWGGANSHLYFTYVQAAKMRVDGVIGDRIPVFSP</sequence>
<dbReference type="Gene3D" id="3.20.20.190">
    <property type="entry name" value="Phosphatidylinositol (PI) phosphodiesterase"/>
    <property type="match status" value="1"/>
</dbReference>
<name>A0A0N1IL19_LEPSE</name>
<dbReference type="AlphaFoldDB" id="A0A0N1IL19"/>
<gene>
    <name evidence="4" type="ORF">ABL78_3911</name>
</gene>
<dbReference type="PROSITE" id="PS51704">
    <property type="entry name" value="GP_PDE"/>
    <property type="match status" value="1"/>
</dbReference>